<accession>A0A3P1CHD1</accession>
<dbReference type="OrthoDB" id="961903at2"/>
<reference evidence="1 2" key="1">
    <citation type="submission" date="2018-11" db="EMBL/GenBank/DDBJ databases">
        <authorList>
            <person name="Zhou Z."/>
            <person name="Wang G."/>
        </authorList>
    </citation>
    <scope>NUCLEOTIDE SEQUENCE [LARGE SCALE GENOMIC DNA]</scope>
    <source>
        <strain evidence="1 2">KCTC42998</strain>
    </source>
</reference>
<proteinExistence type="predicted"/>
<comment type="caution">
    <text evidence="1">The sequence shown here is derived from an EMBL/GenBank/DDBJ whole genome shotgun (WGS) entry which is preliminary data.</text>
</comment>
<dbReference type="RefSeq" id="WP_148096035.1">
    <property type="nucleotide sequence ID" value="NZ_RQJP01000004.1"/>
</dbReference>
<gene>
    <name evidence="1" type="ORF">EHT87_19805</name>
</gene>
<dbReference type="EMBL" id="RQJP01000004">
    <property type="protein sequence ID" value="RRB12446.1"/>
    <property type="molecule type" value="Genomic_DNA"/>
</dbReference>
<name>A0A3P1CHD1_9BACT</name>
<keyword evidence="2" id="KW-1185">Reference proteome</keyword>
<organism evidence="1 2">
    <name type="scientific">Larkinella knui</name>
    <dbReference type="NCBI Taxonomy" id="2025310"/>
    <lineage>
        <taxon>Bacteria</taxon>
        <taxon>Pseudomonadati</taxon>
        <taxon>Bacteroidota</taxon>
        <taxon>Cytophagia</taxon>
        <taxon>Cytophagales</taxon>
        <taxon>Spirosomataceae</taxon>
        <taxon>Larkinella</taxon>
    </lineage>
</organism>
<sequence>MVVTTESMIRAQILEVAQQQIGVVERRNRNDHPKIAEWNRALGLPANSPYCASGIYYCYAANGIRLPIRAPGLVRSWFADGSKIVYRRSQRGNTRTGRRPRLADPVSIFESHVELLAQERWDEDDDEITVIGFNTTAGSGTRGGVYRVRRKLGQVKLIANHLTPYLEKNQPKGL</sequence>
<dbReference type="AlphaFoldDB" id="A0A3P1CHD1"/>
<dbReference type="Proteomes" id="UP000274271">
    <property type="component" value="Unassembled WGS sequence"/>
</dbReference>
<protein>
    <submittedName>
        <fullName evidence="1">Uncharacterized protein</fullName>
    </submittedName>
</protein>
<evidence type="ECO:0000313" key="1">
    <source>
        <dbReference type="EMBL" id="RRB12446.1"/>
    </source>
</evidence>
<evidence type="ECO:0000313" key="2">
    <source>
        <dbReference type="Proteomes" id="UP000274271"/>
    </source>
</evidence>